<evidence type="ECO:0000313" key="2">
    <source>
        <dbReference type="Proteomes" id="UP000652761"/>
    </source>
</evidence>
<dbReference type="EMBL" id="NMUH01008027">
    <property type="protein sequence ID" value="MQM18193.1"/>
    <property type="molecule type" value="Genomic_DNA"/>
</dbReference>
<accession>A0A843XG00</accession>
<organism evidence="1 2">
    <name type="scientific">Colocasia esculenta</name>
    <name type="common">Wild taro</name>
    <name type="synonym">Arum esculentum</name>
    <dbReference type="NCBI Taxonomy" id="4460"/>
    <lineage>
        <taxon>Eukaryota</taxon>
        <taxon>Viridiplantae</taxon>
        <taxon>Streptophyta</taxon>
        <taxon>Embryophyta</taxon>
        <taxon>Tracheophyta</taxon>
        <taxon>Spermatophyta</taxon>
        <taxon>Magnoliopsida</taxon>
        <taxon>Liliopsida</taxon>
        <taxon>Araceae</taxon>
        <taxon>Aroideae</taxon>
        <taxon>Colocasieae</taxon>
        <taxon>Colocasia</taxon>
    </lineage>
</organism>
<protein>
    <submittedName>
        <fullName evidence="1">Uncharacterized protein</fullName>
    </submittedName>
</protein>
<gene>
    <name evidence="1" type="ORF">Taro_051180</name>
</gene>
<keyword evidence="2" id="KW-1185">Reference proteome</keyword>
<proteinExistence type="predicted"/>
<dbReference type="AlphaFoldDB" id="A0A843XG00"/>
<reference evidence="1" key="1">
    <citation type="submission" date="2017-07" db="EMBL/GenBank/DDBJ databases">
        <title>Taro Niue Genome Assembly and Annotation.</title>
        <authorList>
            <person name="Atibalentja N."/>
            <person name="Keating K."/>
            <person name="Fields C.J."/>
        </authorList>
    </citation>
    <scope>NUCLEOTIDE SEQUENCE</scope>
    <source>
        <strain evidence="1">Niue_2</strain>
        <tissue evidence="1">Leaf</tissue>
    </source>
</reference>
<sequence>MCETLTWTSEIRRLATSSGILQRLERSQYIQERLPHTGVLRRSTQKPGEGGFEDSLVQAKEGFFDSNHRLRNFLQASAEITTSSEEIVRSDSEREPWLHVVGVVFLLVRVSRGEMSLGMRIRVSSRPQPPKVLCFPHRHQ</sequence>
<evidence type="ECO:0000313" key="1">
    <source>
        <dbReference type="EMBL" id="MQM18193.1"/>
    </source>
</evidence>
<dbReference type="Proteomes" id="UP000652761">
    <property type="component" value="Unassembled WGS sequence"/>
</dbReference>
<comment type="caution">
    <text evidence="1">The sequence shown here is derived from an EMBL/GenBank/DDBJ whole genome shotgun (WGS) entry which is preliminary data.</text>
</comment>
<name>A0A843XG00_COLES</name>